<evidence type="ECO:0000313" key="10">
    <source>
        <dbReference type="Proteomes" id="UP000554720"/>
    </source>
</evidence>
<dbReference type="PANTHER" id="PTHR43740:SF2">
    <property type="entry name" value="LEUCINE--TRNA LIGASE, MITOCHONDRIAL"/>
    <property type="match status" value="1"/>
</dbReference>
<evidence type="ECO:0000256" key="1">
    <source>
        <dbReference type="ARBA" id="ARBA00005594"/>
    </source>
</evidence>
<keyword evidence="10" id="KW-1185">Reference proteome</keyword>
<comment type="caution">
    <text evidence="9">The sequence shown here is derived from an EMBL/GenBank/DDBJ whole genome shotgun (WGS) entry which is preliminary data.</text>
</comment>
<dbReference type="InterPro" id="IPR002300">
    <property type="entry name" value="aa-tRNA-synth_Ia"/>
</dbReference>
<dbReference type="InterPro" id="IPR014729">
    <property type="entry name" value="Rossmann-like_a/b/a_fold"/>
</dbReference>
<sequence>LGIPSTSAEDAAVAKNLGISFTEVIETFPNGLEKVINSAEITGMTRQEALEAITQQAKNKRIGGDLTSDKLRDWLISRQRYWGTPIPIIHCQTCGAVPVPYEDLPVVLPSVTTFTGTGA</sequence>
<dbReference type="GO" id="GO:0006429">
    <property type="term" value="P:leucyl-tRNA aminoacylation"/>
    <property type="evidence" value="ECO:0007669"/>
    <property type="project" value="InterPro"/>
</dbReference>
<dbReference type="SUPFAM" id="SSF50677">
    <property type="entry name" value="ValRS/IleRS/LeuRS editing domain"/>
    <property type="match status" value="1"/>
</dbReference>
<dbReference type="AlphaFoldDB" id="A0A7L2DYY9"/>
<dbReference type="Pfam" id="PF00133">
    <property type="entry name" value="tRNA-synt_1"/>
    <property type="match status" value="1"/>
</dbReference>
<evidence type="ECO:0000256" key="2">
    <source>
        <dbReference type="ARBA" id="ARBA00013164"/>
    </source>
</evidence>
<dbReference type="PANTHER" id="PTHR43740">
    <property type="entry name" value="LEUCYL-TRNA SYNTHETASE"/>
    <property type="match status" value="1"/>
</dbReference>
<evidence type="ECO:0000256" key="3">
    <source>
        <dbReference type="ARBA" id="ARBA00022598"/>
    </source>
</evidence>
<dbReference type="EC" id="6.1.1.4" evidence="2"/>
<gene>
    <name evidence="9" type="primary">Lars2_0</name>
    <name evidence="9" type="ORF">ANTMIN_R08269</name>
</gene>
<dbReference type="GO" id="GO:0005524">
    <property type="term" value="F:ATP binding"/>
    <property type="evidence" value="ECO:0007669"/>
    <property type="project" value="UniProtKB-KW"/>
</dbReference>
<dbReference type="GO" id="GO:0002161">
    <property type="term" value="F:aminoacyl-tRNA deacylase activity"/>
    <property type="evidence" value="ECO:0007669"/>
    <property type="project" value="InterPro"/>
</dbReference>
<feature type="non-terminal residue" evidence="9">
    <location>
        <position position="119"/>
    </location>
</feature>
<keyword evidence="4" id="KW-0547">Nucleotide-binding</keyword>
<keyword evidence="5" id="KW-0067">ATP-binding</keyword>
<evidence type="ECO:0000256" key="4">
    <source>
        <dbReference type="ARBA" id="ARBA00022741"/>
    </source>
</evidence>
<dbReference type="EMBL" id="VWYI01012626">
    <property type="protein sequence ID" value="NXQ54993.1"/>
    <property type="molecule type" value="Genomic_DNA"/>
</dbReference>
<dbReference type="SUPFAM" id="SSF52374">
    <property type="entry name" value="Nucleotidylyl transferase"/>
    <property type="match status" value="1"/>
</dbReference>
<dbReference type="GO" id="GO:0032543">
    <property type="term" value="P:mitochondrial translation"/>
    <property type="evidence" value="ECO:0007669"/>
    <property type="project" value="TreeGrafter"/>
</dbReference>
<feature type="domain" description="Aminoacyl-tRNA synthetase class Ia" evidence="8">
    <location>
        <begin position="58"/>
        <end position="95"/>
    </location>
</feature>
<keyword evidence="3" id="KW-0436">Ligase</keyword>
<proteinExistence type="inferred from homology"/>
<accession>A0A7L2DYY9</accession>
<dbReference type="Proteomes" id="UP000554720">
    <property type="component" value="Unassembled WGS sequence"/>
</dbReference>
<dbReference type="GO" id="GO:0005739">
    <property type="term" value="C:mitochondrion"/>
    <property type="evidence" value="ECO:0007669"/>
    <property type="project" value="TreeGrafter"/>
</dbReference>
<organism evidence="9 10">
    <name type="scientific">Anthoscopus minutus</name>
    <name type="common">Southern penduline-tit</name>
    <dbReference type="NCBI Taxonomy" id="156561"/>
    <lineage>
        <taxon>Eukaryota</taxon>
        <taxon>Metazoa</taxon>
        <taxon>Chordata</taxon>
        <taxon>Craniata</taxon>
        <taxon>Vertebrata</taxon>
        <taxon>Euteleostomi</taxon>
        <taxon>Archelosauria</taxon>
        <taxon>Archosauria</taxon>
        <taxon>Dinosauria</taxon>
        <taxon>Saurischia</taxon>
        <taxon>Theropoda</taxon>
        <taxon>Coelurosauria</taxon>
        <taxon>Aves</taxon>
        <taxon>Neognathae</taxon>
        <taxon>Neoaves</taxon>
        <taxon>Telluraves</taxon>
        <taxon>Australaves</taxon>
        <taxon>Passeriformes</taxon>
        <taxon>Paridae</taxon>
        <taxon>Anthoscopus</taxon>
    </lineage>
</organism>
<keyword evidence="7" id="KW-0030">Aminoacyl-tRNA synthetase</keyword>
<feature type="non-terminal residue" evidence="9">
    <location>
        <position position="1"/>
    </location>
</feature>
<dbReference type="Gene3D" id="3.40.50.620">
    <property type="entry name" value="HUPs"/>
    <property type="match status" value="1"/>
</dbReference>
<evidence type="ECO:0000256" key="7">
    <source>
        <dbReference type="ARBA" id="ARBA00023146"/>
    </source>
</evidence>
<dbReference type="GO" id="GO:0004823">
    <property type="term" value="F:leucine-tRNA ligase activity"/>
    <property type="evidence" value="ECO:0007669"/>
    <property type="project" value="UniProtKB-EC"/>
</dbReference>
<comment type="similarity">
    <text evidence="1">Belongs to the class-I aminoacyl-tRNA synthetase family.</text>
</comment>
<name>A0A7L2DYY9_ANTMN</name>
<reference evidence="9 10" key="1">
    <citation type="submission" date="2019-09" db="EMBL/GenBank/DDBJ databases">
        <title>Bird 10,000 Genomes (B10K) Project - Family phase.</title>
        <authorList>
            <person name="Zhang G."/>
        </authorList>
    </citation>
    <scope>NUCLEOTIDE SEQUENCE [LARGE SCALE GENOMIC DNA]</scope>
    <source>
        <strain evidence="9">B10K-DU-011-42</strain>
        <tissue evidence="9">Muscle</tissue>
    </source>
</reference>
<evidence type="ECO:0000313" key="9">
    <source>
        <dbReference type="EMBL" id="NXQ54993.1"/>
    </source>
</evidence>
<dbReference type="InterPro" id="IPR009008">
    <property type="entry name" value="Val/Leu/Ile-tRNA-synth_edit"/>
</dbReference>
<protein>
    <recommendedName>
        <fullName evidence="2">leucine--tRNA ligase</fullName>
        <ecNumber evidence="2">6.1.1.4</ecNumber>
    </recommendedName>
</protein>
<evidence type="ECO:0000256" key="6">
    <source>
        <dbReference type="ARBA" id="ARBA00022917"/>
    </source>
</evidence>
<evidence type="ECO:0000256" key="5">
    <source>
        <dbReference type="ARBA" id="ARBA00022840"/>
    </source>
</evidence>
<keyword evidence="6" id="KW-0648">Protein biosynthesis</keyword>
<dbReference type="OrthoDB" id="15954at2759"/>
<dbReference type="InterPro" id="IPR002302">
    <property type="entry name" value="Leu-tRNA-ligase"/>
</dbReference>
<evidence type="ECO:0000259" key="8">
    <source>
        <dbReference type="Pfam" id="PF00133"/>
    </source>
</evidence>